<name>A0A7X5QFN1_9GAMM</name>
<dbReference type="EMBL" id="PUJW01000015">
    <property type="protein sequence ID" value="NHB93442.1"/>
    <property type="molecule type" value="Genomic_DNA"/>
</dbReference>
<accession>A0A7X5QFN1</accession>
<reference evidence="1 2" key="1">
    <citation type="submission" date="2018-02" db="EMBL/GenBank/DDBJ databases">
        <authorList>
            <person name="Machado R.A."/>
        </authorList>
    </citation>
    <scope>NUCLEOTIDE SEQUENCE [LARGE SCALE GENOMIC DNA]</scope>
    <source>
        <strain evidence="1 2">DSM 19724</strain>
    </source>
</reference>
<evidence type="ECO:0000313" key="1">
    <source>
        <dbReference type="EMBL" id="NHB93442.1"/>
    </source>
</evidence>
<protein>
    <submittedName>
        <fullName evidence="1">Uncharacterized protein</fullName>
    </submittedName>
</protein>
<dbReference type="Proteomes" id="UP000591844">
    <property type="component" value="Unassembled WGS sequence"/>
</dbReference>
<organism evidence="1 2">
    <name type="scientific">Photorhabdus cinerea</name>
    <dbReference type="NCBI Taxonomy" id="471575"/>
    <lineage>
        <taxon>Bacteria</taxon>
        <taxon>Pseudomonadati</taxon>
        <taxon>Pseudomonadota</taxon>
        <taxon>Gammaproteobacteria</taxon>
        <taxon>Enterobacterales</taxon>
        <taxon>Morganellaceae</taxon>
        <taxon>Photorhabdus</taxon>
    </lineage>
</organism>
<dbReference type="RefSeq" id="WP_166308352.1">
    <property type="nucleotide sequence ID" value="NZ_CAWPIB010000015.1"/>
</dbReference>
<comment type="caution">
    <text evidence="1">The sequence shown here is derived from an EMBL/GenBank/DDBJ whole genome shotgun (WGS) entry which is preliminary data.</text>
</comment>
<evidence type="ECO:0000313" key="2">
    <source>
        <dbReference type="Proteomes" id="UP000591844"/>
    </source>
</evidence>
<proteinExistence type="predicted"/>
<gene>
    <name evidence="1" type="ORF">C5469_15370</name>
</gene>
<dbReference type="AlphaFoldDB" id="A0A7X5QFN1"/>
<keyword evidence="2" id="KW-1185">Reference proteome</keyword>
<sequence length="72" mass="8249">MNIAAESQKHRKTKAPSIKGAALLRQCIFISLTRKNPHSLININLGDFNNENAINIEINVGYYFHLQLIWIE</sequence>